<dbReference type="Proteomes" id="UP000784294">
    <property type="component" value="Unassembled WGS sequence"/>
</dbReference>
<evidence type="ECO:0000313" key="3">
    <source>
        <dbReference type="Proteomes" id="UP000784294"/>
    </source>
</evidence>
<name>A0A3S5APC4_9PLAT</name>
<feature type="region of interest" description="Disordered" evidence="1">
    <location>
        <begin position="233"/>
        <end position="271"/>
    </location>
</feature>
<comment type="caution">
    <text evidence="2">The sequence shown here is derived from an EMBL/GenBank/DDBJ whole genome shotgun (WGS) entry which is preliminary data.</text>
</comment>
<gene>
    <name evidence="2" type="ORF">PXEA_LOCUS27963</name>
</gene>
<feature type="compositionally biased region" description="Polar residues" evidence="1">
    <location>
        <begin position="130"/>
        <end position="144"/>
    </location>
</feature>
<feature type="region of interest" description="Disordered" evidence="1">
    <location>
        <begin position="103"/>
        <end position="184"/>
    </location>
</feature>
<protein>
    <submittedName>
        <fullName evidence="2">Uncharacterized protein</fullName>
    </submittedName>
</protein>
<feature type="compositionally biased region" description="Basic and acidic residues" evidence="1">
    <location>
        <begin position="171"/>
        <end position="180"/>
    </location>
</feature>
<proteinExistence type="predicted"/>
<dbReference type="AlphaFoldDB" id="A0A3S5APC4"/>
<evidence type="ECO:0000256" key="1">
    <source>
        <dbReference type="SAM" id="MobiDB-lite"/>
    </source>
</evidence>
<sequence length="308" mass="33240">MEDFLRGDFRRRRAQRKVRRALGLACPDDDDSDSGVSPASTTPPVGIPSRQISGSPITFHCRPQTQPPVAPQFVPVTRFSHSLSPVPLTGTAPCDAIPLDEATRRGTIEPTPAQRRQTAWQPEEEVNSAMRRSSTPLGPSQAFTVASLLESPESSWRNDSDRQSASRCQRRSIESPRPEDAPPSLPLAGLLSEWPASADLVAWALAMLTGLMGGAAVETTNCPVDNDMMLSSSSSASSVESGRTVAPGRVATPGYIGESRENEDSQTVGGWTKWPAIPAVWPLESEVGRPDLKTELLEAEWSMRLANS</sequence>
<accession>A0A3S5APC4</accession>
<organism evidence="2 3">
    <name type="scientific">Protopolystoma xenopodis</name>
    <dbReference type="NCBI Taxonomy" id="117903"/>
    <lineage>
        <taxon>Eukaryota</taxon>
        <taxon>Metazoa</taxon>
        <taxon>Spiralia</taxon>
        <taxon>Lophotrochozoa</taxon>
        <taxon>Platyhelminthes</taxon>
        <taxon>Monogenea</taxon>
        <taxon>Polyopisthocotylea</taxon>
        <taxon>Polystomatidea</taxon>
        <taxon>Polystomatidae</taxon>
        <taxon>Protopolystoma</taxon>
    </lineage>
</organism>
<evidence type="ECO:0000313" key="2">
    <source>
        <dbReference type="EMBL" id="VEL34523.1"/>
    </source>
</evidence>
<feature type="region of interest" description="Disordered" evidence="1">
    <location>
        <begin position="17"/>
        <end position="71"/>
    </location>
</feature>
<reference evidence="2" key="1">
    <citation type="submission" date="2018-11" db="EMBL/GenBank/DDBJ databases">
        <authorList>
            <consortium name="Pathogen Informatics"/>
        </authorList>
    </citation>
    <scope>NUCLEOTIDE SEQUENCE</scope>
</reference>
<dbReference type="EMBL" id="CAAALY010247838">
    <property type="protein sequence ID" value="VEL34523.1"/>
    <property type="molecule type" value="Genomic_DNA"/>
</dbReference>
<keyword evidence="3" id="KW-1185">Reference proteome</keyword>